<dbReference type="Proteomes" id="UP000612893">
    <property type="component" value="Unassembled WGS sequence"/>
</dbReference>
<protein>
    <submittedName>
        <fullName evidence="2">Peptigoglycan-binding protein LysM</fullName>
    </submittedName>
</protein>
<evidence type="ECO:0000313" key="2">
    <source>
        <dbReference type="EMBL" id="MBJ7601412.1"/>
    </source>
</evidence>
<dbReference type="InterPro" id="IPR045361">
    <property type="entry name" value="CIS_tube_prot_N"/>
</dbReference>
<comment type="caution">
    <text evidence="2">The sequence shown here is derived from an EMBL/GenBank/DDBJ whole genome shotgun (WGS) entry which is preliminary data.</text>
</comment>
<dbReference type="AlphaFoldDB" id="A0A934KCY2"/>
<feature type="domain" description="Contractile injection system tube protein N-terminal" evidence="1">
    <location>
        <begin position="13"/>
        <end position="152"/>
    </location>
</feature>
<organism evidence="2 3">
    <name type="scientific">Candidatus Nephthysia bennettiae</name>
    <dbReference type="NCBI Taxonomy" id="3127016"/>
    <lineage>
        <taxon>Bacteria</taxon>
        <taxon>Bacillati</taxon>
        <taxon>Candidatus Dormiibacterota</taxon>
        <taxon>Candidatus Dormibacteria</taxon>
        <taxon>Candidatus Dormibacterales</taxon>
        <taxon>Candidatus Dormibacteraceae</taxon>
        <taxon>Candidatus Nephthysia</taxon>
    </lineage>
</organism>
<evidence type="ECO:0000259" key="1">
    <source>
        <dbReference type="Pfam" id="PF19266"/>
    </source>
</evidence>
<sequence>MALEYASLTSLDTGDRIEVLFNPNEYTLNKDNNFAQAVVPGLSTPLLQFVSGNLRTLEMELVFDSLEQHTHSSRTLNAARSDVRKLTQQVVDLMAVNPATHAPPVLLFAWGGLTFTGVLSKVNQRFTMFLEDGTPIRARLQVTLQEWKTALQESKEVKRQTADYTRLYRVAQGQTLSQVAALFYGDPALWRPIAIANQIEDPRRLPVALQVSIPKLPYRDPDTGALYRLGSA</sequence>
<dbReference type="EMBL" id="JAEKNR010000243">
    <property type="protein sequence ID" value="MBJ7601412.1"/>
    <property type="molecule type" value="Genomic_DNA"/>
</dbReference>
<evidence type="ECO:0000313" key="3">
    <source>
        <dbReference type="Proteomes" id="UP000612893"/>
    </source>
</evidence>
<dbReference type="Pfam" id="PF19266">
    <property type="entry name" value="CIS_tube"/>
    <property type="match status" value="1"/>
</dbReference>
<reference evidence="2" key="1">
    <citation type="submission" date="2020-10" db="EMBL/GenBank/DDBJ databases">
        <title>Ca. Dormibacterota MAGs.</title>
        <authorList>
            <person name="Montgomery K."/>
        </authorList>
    </citation>
    <scope>NUCLEOTIDE SEQUENCE [LARGE SCALE GENOMIC DNA]</scope>
    <source>
        <strain evidence="2">SC8812_S17_10</strain>
    </source>
</reference>
<keyword evidence="3" id="KW-1185">Reference proteome</keyword>
<gene>
    <name evidence="2" type="ORF">JF922_25480</name>
</gene>
<dbReference type="RefSeq" id="WP_338205638.1">
    <property type="nucleotide sequence ID" value="NZ_JAEKNR010000243.1"/>
</dbReference>
<proteinExistence type="predicted"/>
<name>A0A934KCY2_9BACT</name>
<accession>A0A934KCY2</accession>